<dbReference type="EMBL" id="CAJGYO010000008">
    <property type="protein sequence ID" value="CAD6251572.1"/>
    <property type="molecule type" value="Genomic_DNA"/>
</dbReference>
<gene>
    <name evidence="2" type="ORF">NCGR_LOCUS35315</name>
</gene>
<keyword evidence="3" id="KW-1185">Reference proteome</keyword>
<protein>
    <recommendedName>
        <fullName evidence="4">DUF4283 domain-containing protein</fullName>
    </recommendedName>
</protein>
<feature type="compositionally biased region" description="Acidic residues" evidence="1">
    <location>
        <begin position="204"/>
        <end position="225"/>
    </location>
</feature>
<accession>A0A811Q6L7</accession>
<feature type="region of interest" description="Disordered" evidence="1">
    <location>
        <begin position="195"/>
        <end position="260"/>
    </location>
</feature>
<evidence type="ECO:0000313" key="2">
    <source>
        <dbReference type="EMBL" id="CAD6251572.1"/>
    </source>
</evidence>
<evidence type="ECO:0008006" key="4">
    <source>
        <dbReference type="Google" id="ProtNLM"/>
    </source>
</evidence>
<reference evidence="2" key="1">
    <citation type="submission" date="2020-10" db="EMBL/GenBank/DDBJ databases">
        <authorList>
            <person name="Han B."/>
            <person name="Lu T."/>
            <person name="Zhao Q."/>
            <person name="Huang X."/>
            <person name="Zhao Y."/>
        </authorList>
    </citation>
    <scope>NUCLEOTIDE SEQUENCE</scope>
</reference>
<feature type="region of interest" description="Disordered" evidence="1">
    <location>
        <begin position="337"/>
        <end position="429"/>
    </location>
</feature>
<dbReference type="PANTHER" id="PTHR33170">
    <property type="entry name" value="DUF4283 DOMAIN-CONTAINING PROTEIN-RELATED"/>
    <property type="match status" value="1"/>
</dbReference>
<dbReference type="AlphaFoldDB" id="A0A811Q6L7"/>
<feature type="compositionally biased region" description="Polar residues" evidence="1">
    <location>
        <begin position="357"/>
        <end position="368"/>
    </location>
</feature>
<dbReference type="PANTHER" id="PTHR33170:SF51">
    <property type="entry name" value="CCHC-TYPE DOMAIN-CONTAINING PROTEIN"/>
    <property type="match status" value="1"/>
</dbReference>
<dbReference type="Proteomes" id="UP000604825">
    <property type="component" value="Unassembled WGS sequence"/>
</dbReference>
<evidence type="ECO:0000313" key="3">
    <source>
        <dbReference type="Proteomes" id="UP000604825"/>
    </source>
</evidence>
<comment type="caution">
    <text evidence="2">The sequence shown here is derived from an EMBL/GenBank/DDBJ whole genome shotgun (WGS) entry which is preliminary data.</text>
</comment>
<dbReference type="OrthoDB" id="696704at2759"/>
<organism evidence="2 3">
    <name type="scientific">Miscanthus lutarioriparius</name>
    <dbReference type="NCBI Taxonomy" id="422564"/>
    <lineage>
        <taxon>Eukaryota</taxon>
        <taxon>Viridiplantae</taxon>
        <taxon>Streptophyta</taxon>
        <taxon>Embryophyta</taxon>
        <taxon>Tracheophyta</taxon>
        <taxon>Spermatophyta</taxon>
        <taxon>Magnoliopsida</taxon>
        <taxon>Liliopsida</taxon>
        <taxon>Poales</taxon>
        <taxon>Poaceae</taxon>
        <taxon>PACMAD clade</taxon>
        <taxon>Panicoideae</taxon>
        <taxon>Andropogonodae</taxon>
        <taxon>Andropogoneae</taxon>
        <taxon>Saccharinae</taxon>
        <taxon>Miscanthus</taxon>
    </lineage>
</organism>
<name>A0A811Q6L7_9POAL</name>
<evidence type="ECO:0000256" key="1">
    <source>
        <dbReference type="SAM" id="MobiDB-lite"/>
    </source>
</evidence>
<sequence>MASDSGMVTGTGAGVKTTKINIMMRESPSRALMGVVAVTPKIAMIEISAQITKALEIWIQETIKAVSVLWMHLPEPKQEGKVENDAPIRALVSVLEGHDILAVLEETKLDPDVFQVLQSVWVRAMGIPDNARTKFAIMELARLVGDPEEVHLPSLHWRSIWVKVSCKNPNQIGGTSEVFINKKGRRISWYYSNKLQKYPPNKPDDDEDDLDDNEDDITNEEDPESQESHGWLESGKPPPNESSAPTGAGTSNYQGKKANMSVPQSNYEGIGVKIDFPPSIDVIQEMQNLALKLNPQGEVAQIEGVQKMSEMQSGTTLGTIQTISLMNVPSLEFVEDDQMSGQLSDEPDDKGGAERPTTVTNMQENLTAYKQADKPEDSIVSKTGASCDDSEDGEKLEDSYKDAGYQGNDNGGTQMKLPDLQQKGMAMIN</sequence>
<feature type="compositionally biased region" description="Polar residues" evidence="1">
    <location>
        <begin position="241"/>
        <end position="254"/>
    </location>
</feature>
<proteinExistence type="predicted"/>